<keyword evidence="1" id="KW-0812">Transmembrane</keyword>
<evidence type="ECO:0000313" key="2">
    <source>
        <dbReference type="EMBL" id="GII03426.1"/>
    </source>
</evidence>
<feature type="transmembrane region" description="Helical" evidence="1">
    <location>
        <begin position="151"/>
        <end position="173"/>
    </location>
</feature>
<name>A0A8J3T160_9ACTN</name>
<feature type="transmembrane region" description="Helical" evidence="1">
    <location>
        <begin position="232"/>
        <end position="255"/>
    </location>
</feature>
<organism evidence="2 3">
    <name type="scientific">Planobispora takensis</name>
    <dbReference type="NCBI Taxonomy" id="1367882"/>
    <lineage>
        <taxon>Bacteria</taxon>
        <taxon>Bacillati</taxon>
        <taxon>Actinomycetota</taxon>
        <taxon>Actinomycetes</taxon>
        <taxon>Streptosporangiales</taxon>
        <taxon>Streptosporangiaceae</taxon>
        <taxon>Planobispora</taxon>
    </lineage>
</organism>
<evidence type="ECO:0000256" key="1">
    <source>
        <dbReference type="SAM" id="Phobius"/>
    </source>
</evidence>
<reference evidence="2" key="1">
    <citation type="submission" date="2021-01" db="EMBL/GenBank/DDBJ databases">
        <title>Whole genome shotgun sequence of Planobispora takensis NBRC 109077.</title>
        <authorList>
            <person name="Komaki H."/>
            <person name="Tamura T."/>
        </authorList>
    </citation>
    <scope>NUCLEOTIDE SEQUENCE</scope>
    <source>
        <strain evidence="2">NBRC 109077</strain>
    </source>
</reference>
<dbReference type="PANTHER" id="PTHR37305:SF1">
    <property type="entry name" value="MEMBRANE PROTEIN"/>
    <property type="match status" value="1"/>
</dbReference>
<dbReference type="PANTHER" id="PTHR37305">
    <property type="entry name" value="INTEGRAL MEMBRANE PROTEIN-RELATED"/>
    <property type="match status" value="1"/>
</dbReference>
<feature type="transmembrane region" description="Helical" evidence="1">
    <location>
        <begin position="17"/>
        <end position="42"/>
    </location>
</feature>
<keyword evidence="1" id="KW-0472">Membrane</keyword>
<comment type="caution">
    <text evidence="2">The sequence shown here is derived from an EMBL/GenBank/DDBJ whole genome shotgun (WGS) entry which is preliminary data.</text>
</comment>
<keyword evidence="1" id="KW-1133">Transmembrane helix</keyword>
<feature type="transmembrane region" description="Helical" evidence="1">
    <location>
        <begin position="62"/>
        <end position="83"/>
    </location>
</feature>
<dbReference type="EMBL" id="BOOK01000038">
    <property type="protein sequence ID" value="GII03426.1"/>
    <property type="molecule type" value="Genomic_DNA"/>
</dbReference>
<accession>A0A8J3T160</accession>
<keyword evidence="3" id="KW-1185">Reference proteome</keyword>
<feature type="transmembrane region" description="Helical" evidence="1">
    <location>
        <begin position="104"/>
        <end position="131"/>
    </location>
</feature>
<dbReference type="RefSeq" id="WP_377237636.1">
    <property type="nucleotide sequence ID" value="NZ_JBHLZT010000072.1"/>
</dbReference>
<dbReference type="AlphaFoldDB" id="A0A8J3T160"/>
<protein>
    <submittedName>
        <fullName evidence="2">ABC transporter permease</fullName>
    </submittedName>
</protein>
<sequence>MVALVRSELQKLFTTRLWWIMLLVMLLFTGITLAVTIGFAGVRTQGAPALPGRETLEFQQAAWTSGAGSSIFVMVLGIVMMTGEYRYQTITTTFLTTPRRGRVVTAKLVAGLLVGGLFGVAALLLTAAAVIPAVLISGGEVVLFGGGIPRIMLGVLATSALYALFGIGLGALVRNQIAAIVGAIVWVFVIEALFTAIPALQGVGKFTPSGAAQSLIAVRIDTGFGEADLLPAWAGATVLVAYALIFAVVASLTTVRRDIT</sequence>
<feature type="transmembrane region" description="Helical" evidence="1">
    <location>
        <begin position="180"/>
        <end position="200"/>
    </location>
</feature>
<gene>
    <name evidence="2" type="ORF">Pta02_54340</name>
</gene>
<dbReference type="Proteomes" id="UP000634476">
    <property type="component" value="Unassembled WGS sequence"/>
</dbReference>
<proteinExistence type="predicted"/>
<evidence type="ECO:0000313" key="3">
    <source>
        <dbReference type="Proteomes" id="UP000634476"/>
    </source>
</evidence>